<dbReference type="RefSeq" id="WP_072870331.1">
    <property type="nucleotide sequence ID" value="NZ_FQZM01000037.1"/>
</dbReference>
<name>A0A1M6JR50_9FIRM</name>
<dbReference type="OrthoDB" id="9771212at2"/>
<dbReference type="Pfam" id="PF08902">
    <property type="entry name" value="DUF1848"/>
    <property type="match status" value="1"/>
</dbReference>
<dbReference type="InterPro" id="IPR014998">
    <property type="entry name" value="DUF1848"/>
</dbReference>
<organism evidence="1 2">
    <name type="scientific">Desulfofundulus thermosubterraneus DSM 16057</name>
    <dbReference type="NCBI Taxonomy" id="1121432"/>
    <lineage>
        <taxon>Bacteria</taxon>
        <taxon>Bacillati</taxon>
        <taxon>Bacillota</taxon>
        <taxon>Clostridia</taxon>
        <taxon>Eubacteriales</taxon>
        <taxon>Peptococcaceae</taxon>
        <taxon>Desulfofundulus</taxon>
    </lineage>
</organism>
<evidence type="ECO:0000313" key="2">
    <source>
        <dbReference type="Proteomes" id="UP000184529"/>
    </source>
</evidence>
<sequence length="266" mass="29770">MFYRKRTTQGSKVVVSLSRRTEPYFYAERLAALLLARYPPERVHTVVVWTKFPETVLLKLRTVLSMYSQVYVHLTVTGLGGTLVEPRVARPKAVLAQIPSLIEFLGDPRRLRVRPDPLVVFRRGKEFFSNLETAAQVIRTAANMGVVTFSASFMELYPKVQRRLLRRGWEAVPLTPEERERVWEKLSAAAAAAGTVLYGCCVPGMPVSRCIDGELLSALHPAGERCRVDKAKGQRALCGCTHAIDIGWYNMTCPSGCLYCYANSSV</sequence>
<protein>
    <recommendedName>
        <fullName evidence="3">DNA repair photolyase</fullName>
    </recommendedName>
</protein>
<gene>
    <name evidence="1" type="ORF">SAMN02745219_02676</name>
</gene>
<dbReference type="EMBL" id="FQZM01000037">
    <property type="protein sequence ID" value="SHJ49158.1"/>
    <property type="molecule type" value="Genomic_DNA"/>
</dbReference>
<evidence type="ECO:0008006" key="3">
    <source>
        <dbReference type="Google" id="ProtNLM"/>
    </source>
</evidence>
<evidence type="ECO:0000313" key="1">
    <source>
        <dbReference type="EMBL" id="SHJ49158.1"/>
    </source>
</evidence>
<accession>A0A1M6JR50</accession>
<dbReference type="STRING" id="1121432.SAMN02745219_02676"/>
<reference evidence="2" key="1">
    <citation type="submission" date="2016-11" db="EMBL/GenBank/DDBJ databases">
        <authorList>
            <person name="Varghese N."/>
            <person name="Submissions S."/>
        </authorList>
    </citation>
    <scope>NUCLEOTIDE SEQUENCE [LARGE SCALE GENOMIC DNA]</scope>
    <source>
        <strain evidence="2">DSM 16057</strain>
    </source>
</reference>
<dbReference type="AlphaFoldDB" id="A0A1M6JR50"/>
<keyword evidence="2" id="KW-1185">Reference proteome</keyword>
<proteinExistence type="predicted"/>
<dbReference type="Proteomes" id="UP000184529">
    <property type="component" value="Unassembled WGS sequence"/>
</dbReference>